<dbReference type="VEuPathDB" id="FungiDB:MFRU_003g03830"/>
<dbReference type="AlphaFoldDB" id="A0A5M9JVC8"/>
<proteinExistence type="predicted"/>
<comment type="caution">
    <text evidence="2">The sequence shown here is derived from an EMBL/GenBank/DDBJ whole genome shotgun (WGS) entry which is preliminary data.</text>
</comment>
<reference evidence="2 3" key="1">
    <citation type="submission" date="2019-06" db="EMBL/GenBank/DDBJ databases">
        <title>Genome Sequence of the Brown Rot Fungal Pathogen Monilinia fructicola.</title>
        <authorList>
            <person name="De Miccolis Angelini R.M."/>
            <person name="Landi L."/>
            <person name="Abate D."/>
            <person name="Pollastro S."/>
            <person name="Romanazzi G."/>
            <person name="Faretra F."/>
        </authorList>
    </citation>
    <scope>NUCLEOTIDE SEQUENCE [LARGE SCALE GENOMIC DNA]</scope>
    <source>
        <strain evidence="2 3">Mfrc123</strain>
    </source>
</reference>
<dbReference type="EMBL" id="VICG01000004">
    <property type="protein sequence ID" value="KAA8572393.1"/>
    <property type="molecule type" value="Genomic_DNA"/>
</dbReference>
<dbReference type="Proteomes" id="UP000322873">
    <property type="component" value="Unassembled WGS sequence"/>
</dbReference>
<feature type="region of interest" description="Disordered" evidence="1">
    <location>
        <begin position="41"/>
        <end position="61"/>
    </location>
</feature>
<name>A0A5M9JVC8_MONFR</name>
<keyword evidence="3" id="KW-1185">Reference proteome</keyword>
<gene>
    <name evidence="2" type="ORF">EYC84_003015</name>
</gene>
<evidence type="ECO:0000313" key="2">
    <source>
        <dbReference type="EMBL" id="KAA8572393.1"/>
    </source>
</evidence>
<protein>
    <submittedName>
        <fullName evidence="2">Uncharacterized protein</fullName>
    </submittedName>
</protein>
<evidence type="ECO:0000256" key="1">
    <source>
        <dbReference type="SAM" id="MobiDB-lite"/>
    </source>
</evidence>
<accession>A0A5M9JVC8</accession>
<organism evidence="2 3">
    <name type="scientific">Monilinia fructicola</name>
    <name type="common">Brown rot fungus</name>
    <name type="synonym">Ciboria fructicola</name>
    <dbReference type="NCBI Taxonomy" id="38448"/>
    <lineage>
        <taxon>Eukaryota</taxon>
        <taxon>Fungi</taxon>
        <taxon>Dikarya</taxon>
        <taxon>Ascomycota</taxon>
        <taxon>Pezizomycotina</taxon>
        <taxon>Leotiomycetes</taxon>
        <taxon>Helotiales</taxon>
        <taxon>Sclerotiniaceae</taxon>
        <taxon>Monilinia</taxon>
    </lineage>
</organism>
<evidence type="ECO:0000313" key="3">
    <source>
        <dbReference type="Proteomes" id="UP000322873"/>
    </source>
</evidence>
<sequence>MALDKIKESAIMRNISDPRIQAKKLPIKYKQAPVQHCSKYHETTQNRQKPRLGNFSCDAPASNRTTTFFKNTSPSV</sequence>